<dbReference type="Pfam" id="PF06014">
    <property type="entry name" value="YqgQ-like"/>
    <property type="match status" value="1"/>
</dbReference>
<dbReference type="Proteomes" id="UP000281498">
    <property type="component" value="Unassembled WGS sequence"/>
</dbReference>
<proteinExistence type="predicted"/>
<protein>
    <recommendedName>
        <fullName evidence="3">Cytosolic protein</fullName>
    </recommendedName>
</protein>
<evidence type="ECO:0008006" key="3">
    <source>
        <dbReference type="Google" id="ProtNLM"/>
    </source>
</evidence>
<dbReference type="AlphaFoldDB" id="A0A3A9K6T9"/>
<dbReference type="OrthoDB" id="2361671at2"/>
<dbReference type="Gene3D" id="1.10.287.760">
    <property type="entry name" value="YqgQ-like"/>
    <property type="match status" value="1"/>
</dbReference>
<dbReference type="SUPFAM" id="SSF158379">
    <property type="entry name" value="YqgQ-like"/>
    <property type="match status" value="1"/>
</dbReference>
<dbReference type="RefSeq" id="WP_110936626.1">
    <property type="nucleotide sequence ID" value="NZ_KZ614146.1"/>
</dbReference>
<evidence type="ECO:0000313" key="1">
    <source>
        <dbReference type="EMBL" id="RKL68734.1"/>
    </source>
</evidence>
<sequence length="59" mass="7246">MTYFELLQFLKTYQTFIYTGDRQADLDLMEEEIKELNRLGMIEKDFFIKALLVIRKERH</sequence>
<dbReference type="InterPro" id="IPR009256">
    <property type="entry name" value="YqgQ-like"/>
</dbReference>
<accession>A0A3A9K6T9</accession>
<dbReference type="InterPro" id="IPR023164">
    <property type="entry name" value="YqgQ-like_sf"/>
</dbReference>
<name>A0A3A9K6T9_9BACI</name>
<keyword evidence="2" id="KW-1185">Reference proteome</keyword>
<organism evidence="1 2">
    <name type="scientific">Salipaludibacillus neizhouensis</name>
    <dbReference type="NCBI Taxonomy" id="885475"/>
    <lineage>
        <taxon>Bacteria</taxon>
        <taxon>Bacillati</taxon>
        <taxon>Bacillota</taxon>
        <taxon>Bacilli</taxon>
        <taxon>Bacillales</taxon>
        <taxon>Bacillaceae</taxon>
    </lineage>
</organism>
<gene>
    <name evidence="1" type="ORF">CR203_01405</name>
</gene>
<evidence type="ECO:0000313" key="2">
    <source>
        <dbReference type="Proteomes" id="UP000281498"/>
    </source>
</evidence>
<comment type="caution">
    <text evidence="1">The sequence shown here is derived from an EMBL/GenBank/DDBJ whole genome shotgun (WGS) entry which is preliminary data.</text>
</comment>
<reference evidence="1 2" key="1">
    <citation type="submission" date="2017-10" db="EMBL/GenBank/DDBJ databases">
        <title>Bacillus sp. nov., a halophilic bacterium isolated from a Keqin Lake.</title>
        <authorList>
            <person name="Wang H."/>
        </authorList>
    </citation>
    <scope>NUCLEOTIDE SEQUENCE [LARGE SCALE GENOMIC DNA]</scope>
    <source>
        <strain evidence="1 2">KCTC 13187</strain>
    </source>
</reference>
<dbReference type="EMBL" id="PDOE01000001">
    <property type="protein sequence ID" value="RKL68734.1"/>
    <property type="molecule type" value="Genomic_DNA"/>
</dbReference>